<keyword evidence="3" id="KW-1185">Reference proteome</keyword>
<feature type="domain" description="Retrovirus-related Pol polyprotein from transposon TNT 1-94-like beta-barrel" evidence="1">
    <location>
        <begin position="16"/>
        <end position="91"/>
    </location>
</feature>
<evidence type="ECO:0000313" key="2">
    <source>
        <dbReference type="EMBL" id="BAT90079.1"/>
    </source>
</evidence>
<protein>
    <recommendedName>
        <fullName evidence="1">Retrovirus-related Pol polyprotein from transposon TNT 1-94-like beta-barrel domain-containing protein</fullName>
    </recommendedName>
</protein>
<evidence type="ECO:0000313" key="3">
    <source>
        <dbReference type="Proteomes" id="UP000291084"/>
    </source>
</evidence>
<accession>A0A0S3SB43</accession>
<dbReference type="OrthoDB" id="2015125at2759"/>
<proteinExistence type="predicted"/>
<dbReference type="Proteomes" id="UP000291084">
    <property type="component" value="Chromosome 6"/>
</dbReference>
<evidence type="ECO:0000259" key="1">
    <source>
        <dbReference type="Pfam" id="PF22936"/>
    </source>
</evidence>
<dbReference type="InterPro" id="IPR054722">
    <property type="entry name" value="PolX-like_BBD"/>
</dbReference>
<dbReference type="EMBL" id="AP015039">
    <property type="protein sequence ID" value="BAT90079.1"/>
    <property type="molecule type" value="Genomic_DNA"/>
</dbReference>
<name>A0A0S3SB43_PHAAN</name>
<dbReference type="AlphaFoldDB" id="A0A0S3SB43"/>
<organism evidence="2 3">
    <name type="scientific">Vigna angularis var. angularis</name>
    <dbReference type="NCBI Taxonomy" id="157739"/>
    <lineage>
        <taxon>Eukaryota</taxon>
        <taxon>Viridiplantae</taxon>
        <taxon>Streptophyta</taxon>
        <taxon>Embryophyta</taxon>
        <taxon>Tracheophyta</taxon>
        <taxon>Spermatophyta</taxon>
        <taxon>Magnoliopsida</taxon>
        <taxon>eudicotyledons</taxon>
        <taxon>Gunneridae</taxon>
        <taxon>Pentapetalae</taxon>
        <taxon>rosids</taxon>
        <taxon>fabids</taxon>
        <taxon>Fabales</taxon>
        <taxon>Fabaceae</taxon>
        <taxon>Papilionoideae</taxon>
        <taxon>50 kb inversion clade</taxon>
        <taxon>NPAAA clade</taxon>
        <taxon>indigoferoid/millettioid clade</taxon>
        <taxon>Phaseoleae</taxon>
        <taxon>Vigna</taxon>
    </lineage>
</organism>
<reference evidence="2 3" key="1">
    <citation type="journal article" date="2015" name="Sci. Rep.">
        <title>The power of single molecule real-time sequencing technology in the de novo assembly of a eukaryotic genome.</title>
        <authorList>
            <person name="Sakai H."/>
            <person name="Naito K."/>
            <person name="Ogiso-Tanaka E."/>
            <person name="Takahashi Y."/>
            <person name="Iseki K."/>
            <person name="Muto C."/>
            <person name="Satou K."/>
            <person name="Teruya K."/>
            <person name="Shiroma A."/>
            <person name="Shimoji M."/>
            <person name="Hirano T."/>
            <person name="Itoh T."/>
            <person name="Kaga A."/>
            <person name="Tomooka N."/>
        </authorList>
    </citation>
    <scope>NUCLEOTIDE SEQUENCE [LARGE SCALE GENOMIC DNA]</scope>
    <source>
        <strain evidence="3">cv. Shumari</strain>
    </source>
</reference>
<gene>
    <name evidence="2" type="primary">Vigan.06G125200</name>
    <name evidence="2" type="ORF">VIGAN_06125200</name>
</gene>
<sequence length="92" mass="10209">MLMAKTEEDSSEKDVWYLDSGCSTHMTGRKDWFVGIKDAAQGKIRFADDRSLMAEGTGRVVLRDAEGKEVTIEEVLYVPGLKSNLLSLGQLL</sequence>
<dbReference type="Pfam" id="PF22936">
    <property type="entry name" value="Pol_BBD"/>
    <property type="match status" value="1"/>
</dbReference>